<feature type="region of interest" description="Disordered" evidence="4">
    <location>
        <begin position="1"/>
        <end position="126"/>
    </location>
</feature>
<sequence length="400" mass="43328">MALRRSSRLSAVLPLKPTIQAPQPSNGITKARKPSTKEKKKKTQTVKSITSHPQSVPVSDDASGKPNPTTTAPPLNPLVSNDNNSTTPSTSTNYWDSPATTATTSNTTPIPNTRPQTPPPLNRPVEPHRTNATLLTPHGSSLVTYPPGAADISPSKSGLPRPTATTGTLLEQAIAHLIATDARLEPLIKAHHCALFSPEGLAEKIDPFRSLVGTIIGQQVSGAAARSIRDKFVALLFGLNHAGETRAEDYFPTPEEIVKCDIATLRTAGLSQRKAEYIQGLSEKFASGELSARMLLNASDEELLEKLTAVRGLGRWSVEMFACFTLKRTDVFSTGDLGVQRGCAAFLGKDVSKLKAKGGKFKYMSENDMLELAAKFSPYRTIFMWYMWRVEEVDISVMTG</sequence>
<evidence type="ECO:0000256" key="2">
    <source>
        <dbReference type="ARBA" id="ARBA00022763"/>
    </source>
</evidence>
<dbReference type="InterPro" id="IPR011257">
    <property type="entry name" value="DNA_glycosylase"/>
</dbReference>
<dbReference type="GO" id="GO:0043916">
    <property type="term" value="F:DNA-7-methylguanine glycosylase activity"/>
    <property type="evidence" value="ECO:0007669"/>
    <property type="project" value="TreeGrafter"/>
</dbReference>
<dbReference type="GO" id="GO:0032131">
    <property type="term" value="F:alkylated DNA binding"/>
    <property type="evidence" value="ECO:0007669"/>
    <property type="project" value="TreeGrafter"/>
</dbReference>
<dbReference type="Proteomes" id="UP000184073">
    <property type="component" value="Unassembled WGS sequence"/>
</dbReference>
<dbReference type="GO" id="GO:0008725">
    <property type="term" value="F:DNA-3-methyladenine glycosylase activity"/>
    <property type="evidence" value="ECO:0007669"/>
    <property type="project" value="TreeGrafter"/>
</dbReference>
<name>A0A1L9PQA9_ASPVE</name>
<keyword evidence="3" id="KW-0234">DNA repair</keyword>
<dbReference type="Pfam" id="PF00730">
    <property type="entry name" value="HhH-GPD"/>
    <property type="match status" value="1"/>
</dbReference>
<dbReference type="GO" id="GO:0006285">
    <property type="term" value="P:base-excision repair, AP site formation"/>
    <property type="evidence" value="ECO:0007669"/>
    <property type="project" value="UniProtKB-ARBA"/>
</dbReference>
<feature type="compositionally biased region" description="Basic residues" evidence="4">
    <location>
        <begin position="30"/>
        <end position="44"/>
    </location>
</feature>
<dbReference type="SMART" id="SM00478">
    <property type="entry name" value="ENDO3c"/>
    <property type="match status" value="1"/>
</dbReference>
<dbReference type="GO" id="GO:0032993">
    <property type="term" value="C:protein-DNA complex"/>
    <property type="evidence" value="ECO:0007669"/>
    <property type="project" value="TreeGrafter"/>
</dbReference>
<keyword evidence="2" id="KW-0227">DNA damage</keyword>
<dbReference type="Gene3D" id="1.10.340.30">
    <property type="entry name" value="Hypothetical protein, domain 2"/>
    <property type="match status" value="1"/>
</dbReference>
<dbReference type="AlphaFoldDB" id="A0A1L9PQA9"/>
<dbReference type="GeneID" id="63722558"/>
<comment type="similarity">
    <text evidence="1">Belongs to the alkylbase DNA glycosidase AlkA family.</text>
</comment>
<dbReference type="GO" id="GO:0005634">
    <property type="term" value="C:nucleus"/>
    <property type="evidence" value="ECO:0007669"/>
    <property type="project" value="TreeGrafter"/>
</dbReference>
<dbReference type="CDD" id="cd00056">
    <property type="entry name" value="ENDO3c"/>
    <property type="match status" value="1"/>
</dbReference>
<dbReference type="EMBL" id="KV878130">
    <property type="protein sequence ID" value="OJJ03724.1"/>
    <property type="molecule type" value="Genomic_DNA"/>
</dbReference>
<gene>
    <name evidence="6" type="ORF">ASPVEDRAFT_133572</name>
</gene>
<evidence type="ECO:0000256" key="4">
    <source>
        <dbReference type="SAM" id="MobiDB-lite"/>
    </source>
</evidence>
<accession>A0A1L9PQA9</accession>
<keyword evidence="7" id="KW-1185">Reference proteome</keyword>
<feature type="compositionally biased region" description="Low complexity" evidence="4">
    <location>
        <begin position="66"/>
        <end position="115"/>
    </location>
</feature>
<dbReference type="RefSeq" id="XP_040669486.1">
    <property type="nucleotide sequence ID" value="XM_040807047.1"/>
</dbReference>
<dbReference type="PANTHER" id="PTHR43003">
    <property type="entry name" value="DNA-3-METHYLADENINE GLYCOSYLASE"/>
    <property type="match status" value="1"/>
</dbReference>
<proteinExistence type="inferred from homology"/>
<dbReference type="GO" id="GO:0006307">
    <property type="term" value="P:DNA alkylation repair"/>
    <property type="evidence" value="ECO:0007669"/>
    <property type="project" value="TreeGrafter"/>
</dbReference>
<organism evidence="6 7">
    <name type="scientific">Aspergillus versicolor CBS 583.65</name>
    <dbReference type="NCBI Taxonomy" id="1036611"/>
    <lineage>
        <taxon>Eukaryota</taxon>
        <taxon>Fungi</taxon>
        <taxon>Dikarya</taxon>
        <taxon>Ascomycota</taxon>
        <taxon>Pezizomycotina</taxon>
        <taxon>Eurotiomycetes</taxon>
        <taxon>Eurotiomycetidae</taxon>
        <taxon>Eurotiales</taxon>
        <taxon>Aspergillaceae</taxon>
        <taxon>Aspergillus</taxon>
        <taxon>Aspergillus subgen. Nidulantes</taxon>
    </lineage>
</organism>
<dbReference type="STRING" id="1036611.A0A1L9PQA9"/>
<evidence type="ECO:0000256" key="3">
    <source>
        <dbReference type="ARBA" id="ARBA00023204"/>
    </source>
</evidence>
<evidence type="ECO:0000256" key="1">
    <source>
        <dbReference type="ARBA" id="ARBA00010817"/>
    </source>
</evidence>
<dbReference type="OrthoDB" id="415889at2759"/>
<dbReference type="InterPro" id="IPR051912">
    <property type="entry name" value="Alkylbase_DNA_Glycosylase/TA"/>
</dbReference>
<dbReference type="InterPro" id="IPR003265">
    <property type="entry name" value="HhH-GPD_domain"/>
</dbReference>
<feature type="domain" description="HhH-GPD" evidence="5">
    <location>
        <begin position="216"/>
        <end position="392"/>
    </location>
</feature>
<dbReference type="SUPFAM" id="SSF48150">
    <property type="entry name" value="DNA-glycosylase"/>
    <property type="match status" value="1"/>
</dbReference>
<evidence type="ECO:0000259" key="5">
    <source>
        <dbReference type="SMART" id="SM00478"/>
    </source>
</evidence>
<reference evidence="7" key="1">
    <citation type="journal article" date="2017" name="Genome Biol.">
        <title>Comparative genomics reveals high biological diversity and specific adaptations in the industrially and medically important fungal genus Aspergillus.</title>
        <authorList>
            <person name="de Vries R.P."/>
            <person name="Riley R."/>
            <person name="Wiebenga A."/>
            <person name="Aguilar-Osorio G."/>
            <person name="Amillis S."/>
            <person name="Uchima C.A."/>
            <person name="Anderluh G."/>
            <person name="Asadollahi M."/>
            <person name="Askin M."/>
            <person name="Barry K."/>
            <person name="Battaglia E."/>
            <person name="Bayram O."/>
            <person name="Benocci T."/>
            <person name="Braus-Stromeyer S.A."/>
            <person name="Caldana C."/>
            <person name="Canovas D."/>
            <person name="Cerqueira G.C."/>
            <person name="Chen F."/>
            <person name="Chen W."/>
            <person name="Choi C."/>
            <person name="Clum A."/>
            <person name="Dos Santos R.A."/>
            <person name="Damasio A.R."/>
            <person name="Diallinas G."/>
            <person name="Emri T."/>
            <person name="Fekete E."/>
            <person name="Flipphi M."/>
            <person name="Freyberg S."/>
            <person name="Gallo A."/>
            <person name="Gournas C."/>
            <person name="Habgood R."/>
            <person name="Hainaut M."/>
            <person name="Harispe M.L."/>
            <person name="Henrissat B."/>
            <person name="Hilden K.S."/>
            <person name="Hope R."/>
            <person name="Hossain A."/>
            <person name="Karabika E."/>
            <person name="Karaffa L."/>
            <person name="Karanyi Z."/>
            <person name="Krasevec N."/>
            <person name="Kuo A."/>
            <person name="Kusch H."/>
            <person name="LaButti K."/>
            <person name="Lagendijk E.L."/>
            <person name="Lapidus A."/>
            <person name="Levasseur A."/>
            <person name="Lindquist E."/>
            <person name="Lipzen A."/>
            <person name="Logrieco A.F."/>
            <person name="MacCabe A."/>
            <person name="Maekelae M.R."/>
            <person name="Malavazi I."/>
            <person name="Melin P."/>
            <person name="Meyer V."/>
            <person name="Mielnichuk N."/>
            <person name="Miskei M."/>
            <person name="Molnar A.P."/>
            <person name="Mule G."/>
            <person name="Ngan C.Y."/>
            <person name="Orejas M."/>
            <person name="Orosz E."/>
            <person name="Ouedraogo J.P."/>
            <person name="Overkamp K.M."/>
            <person name="Park H.-S."/>
            <person name="Perrone G."/>
            <person name="Piumi F."/>
            <person name="Punt P.J."/>
            <person name="Ram A.F."/>
            <person name="Ramon A."/>
            <person name="Rauscher S."/>
            <person name="Record E."/>
            <person name="Riano-Pachon D.M."/>
            <person name="Robert V."/>
            <person name="Roehrig J."/>
            <person name="Ruller R."/>
            <person name="Salamov A."/>
            <person name="Salih N.S."/>
            <person name="Samson R.A."/>
            <person name="Sandor E."/>
            <person name="Sanguinetti M."/>
            <person name="Schuetze T."/>
            <person name="Sepcic K."/>
            <person name="Shelest E."/>
            <person name="Sherlock G."/>
            <person name="Sophianopoulou V."/>
            <person name="Squina F.M."/>
            <person name="Sun H."/>
            <person name="Susca A."/>
            <person name="Todd R.B."/>
            <person name="Tsang A."/>
            <person name="Unkles S.E."/>
            <person name="van de Wiele N."/>
            <person name="van Rossen-Uffink D."/>
            <person name="Oliveira J.V."/>
            <person name="Vesth T.C."/>
            <person name="Visser J."/>
            <person name="Yu J.-H."/>
            <person name="Zhou M."/>
            <person name="Andersen M.R."/>
            <person name="Archer D.B."/>
            <person name="Baker S.E."/>
            <person name="Benoit I."/>
            <person name="Brakhage A.A."/>
            <person name="Braus G.H."/>
            <person name="Fischer R."/>
            <person name="Frisvad J.C."/>
            <person name="Goldman G.H."/>
            <person name="Houbraken J."/>
            <person name="Oakley B."/>
            <person name="Pocsi I."/>
            <person name="Scazzocchio C."/>
            <person name="Seiboth B."/>
            <person name="vanKuyk P.A."/>
            <person name="Wortman J."/>
            <person name="Dyer P.S."/>
            <person name="Grigoriev I.V."/>
        </authorList>
    </citation>
    <scope>NUCLEOTIDE SEQUENCE [LARGE SCALE GENOMIC DNA]</scope>
    <source>
        <strain evidence="7">CBS 583.65</strain>
    </source>
</reference>
<dbReference type="PANTHER" id="PTHR43003:SF5">
    <property type="entry name" value="DNA-3-METHYLADENINE GLYCOSYLASE"/>
    <property type="match status" value="1"/>
</dbReference>
<evidence type="ECO:0000313" key="6">
    <source>
        <dbReference type="EMBL" id="OJJ03724.1"/>
    </source>
</evidence>
<protein>
    <recommendedName>
        <fullName evidence="5">HhH-GPD domain-containing protein</fullName>
    </recommendedName>
</protein>
<dbReference type="VEuPathDB" id="FungiDB:ASPVEDRAFT_133572"/>
<dbReference type="FunFam" id="1.10.340.30:FF:000004">
    <property type="entry name" value="DNA-3-methyladenine glycosylase II"/>
    <property type="match status" value="1"/>
</dbReference>
<dbReference type="Gene3D" id="1.10.1670.40">
    <property type="match status" value="1"/>
</dbReference>
<evidence type="ECO:0000313" key="7">
    <source>
        <dbReference type="Proteomes" id="UP000184073"/>
    </source>
</evidence>